<accession>A0ABM9N4P8</accession>
<evidence type="ECO:0000313" key="2">
    <source>
        <dbReference type="EMBL" id="CAK8054144.1"/>
    </source>
</evidence>
<dbReference type="InterPro" id="IPR003593">
    <property type="entry name" value="AAA+_ATPase"/>
</dbReference>
<feature type="domain" description="AAA+ ATPase" evidence="1">
    <location>
        <begin position="107"/>
        <end position="261"/>
    </location>
</feature>
<dbReference type="InterPro" id="IPR002611">
    <property type="entry name" value="IstB_ATP-bd"/>
</dbReference>
<protein>
    <submittedName>
        <fullName evidence="2">DNA replication protein DnaC (DnaC)</fullName>
    </submittedName>
</protein>
<dbReference type="RefSeq" id="WP_349641684.1">
    <property type="nucleotide sequence ID" value="NZ_CAWVOH010000001.1"/>
</dbReference>
<dbReference type="Proteomes" id="UP001314241">
    <property type="component" value="Unassembled WGS sequence"/>
</dbReference>
<reference evidence="2 3" key="1">
    <citation type="submission" date="2024-01" db="EMBL/GenBank/DDBJ databases">
        <authorList>
            <person name="Botero Cardona J."/>
        </authorList>
    </citation>
    <scope>NUCLEOTIDE SEQUENCE [LARGE SCALE GENOMIC DNA]</scope>
    <source>
        <strain evidence="2 3">LMG 33000</strain>
    </source>
</reference>
<dbReference type="SMART" id="SM00382">
    <property type="entry name" value="AAA"/>
    <property type="match status" value="1"/>
</dbReference>
<dbReference type="SUPFAM" id="SSF52540">
    <property type="entry name" value="P-loop containing nucleoside triphosphate hydrolases"/>
    <property type="match status" value="1"/>
</dbReference>
<gene>
    <name evidence="2" type="ORF">R54876_GBNLAHCA_00705</name>
</gene>
<organism evidence="2 3">
    <name type="scientific">Eupransor demetentiae</name>
    <dbReference type="NCBI Taxonomy" id="3109584"/>
    <lineage>
        <taxon>Bacteria</taxon>
        <taxon>Bacillati</taxon>
        <taxon>Bacillota</taxon>
        <taxon>Bacilli</taxon>
        <taxon>Lactobacillales</taxon>
        <taxon>Lactobacillaceae</taxon>
        <taxon>Eupransor</taxon>
    </lineage>
</organism>
<dbReference type="InterPro" id="IPR027417">
    <property type="entry name" value="P-loop_NTPase"/>
</dbReference>
<dbReference type="EMBL" id="CAWVOH010000001">
    <property type="protein sequence ID" value="CAK8054144.1"/>
    <property type="molecule type" value="Genomic_DNA"/>
</dbReference>
<dbReference type="PANTHER" id="PTHR30050">
    <property type="entry name" value="CHROMOSOMAL REPLICATION INITIATOR PROTEIN DNAA"/>
    <property type="match status" value="1"/>
</dbReference>
<sequence>MQSFADAAKPLTELKGYKEAEDSMSHLTAEQKVQWFRQHIAEKDQASYNQIMAARRRRYTDFSLWGTSSERTFSFDQWQPSWQPNTAKAEELKNKARHLAYDCIKQHGRNIAAFGSAGTGKTAMVLAMLNAIKEHSHKTVMFVSTVPLSEMVHQFKDEQVQDTVRKTKDLMKSVDVLVLDDFGSEAGGMSGKGVASDSLQRFYFDVAEARQARDKNGKRLLTTIVTTNFNGQELYEKYNAKLISRLIAKRPENQLNFDGLEDVRD</sequence>
<proteinExistence type="predicted"/>
<keyword evidence="3" id="KW-1185">Reference proteome</keyword>
<name>A0ABM9N4P8_9LACO</name>
<evidence type="ECO:0000313" key="3">
    <source>
        <dbReference type="Proteomes" id="UP001314241"/>
    </source>
</evidence>
<comment type="caution">
    <text evidence="2">The sequence shown here is derived from an EMBL/GenBank/DDBJ whole genome shotgun (WGS) entry which is preliminary data.</text>
</comment>
<evidence type="ECO:0000259" key="1">
    <source>
        <dbReference type="SMART" id="SM00382"/>
    </source>
</evidence>
<dbReference type="Gene3D" id="3.40.50.300">
    <property type="entry name" value="P-loop containing nucleotide triphosphate hydrolases"/>
    <property type="match status" value="1"/>
</dbReference>
<dbReference type="PANTHER" id="PTHR30050:SF4">
    <property type="entry name" value="ATP-BINDING PROTEIN RV3427C IN INSERTION SEQUENCE-RELATED"/>
    <property type="match status" value="1"/>
</dbReference>
<dbReference type="Pfam" id="PF01695">
    <property type="entry name" value="IstB_IS21"/>
    <property type="match status" value="1"/>
</dbReference>